<protein>
    <submittedName>
        <fullName evidence="2">MAC/Perforin domain-containing protein</fullName>
    </submittedName>
</protein>
<gene>
    <name evidence="2" type="ORF">SAMN05421759_1181</name>
</gene>
<dbReference type="RefSeq" id="WP_076450397.1">
    <property type="nucleotide sequence ID" value="NZ_FTOQ01000018.1"/>
</dbReference>
<feature type="compositionally biased region" description="Basic and acidic residues" evidence="1">
    <location>
        <begin position="346"/>
        <end position="361"/>
    </location>
</feature>
<organism evidence="2 3">
    <name type="scientific">Roseivivax lentus</name>
    <dbReference type="NCBI Taxonomy" id="633194"/>
    <lineage>
        <taxon>Bacteria</taxon>
        <taxon>Pseudomonadati</taxon>
        <taxon>Pseudomonadota</taxon>
        <taxon>Alphaproteobacteria</taxon>
        <taxon>Rhodobacterales</taxon>
        <taxon>Roseobacteraceae</taxon>
        <taxon>Roseivivax</taxon>
    </lineage>
</organism>
<dbReference type="Proteomes" id="UP000186684">
    <property type="component" value="Unassembled WGS sequence"/>
</dbReference>
<dbReference type="EMBL" id="FTOQ01000018">
    <property type="protein sequence ID" value="SIT12201.1"/>
    <property type="molecule type" value="Genomic_DNA"/>
</dbReference>
<evidence type="ECO:0000313" key="3">
    <source>
        <dbReference type="Proteomes" id="UP000186684"/>
    </source>
</evidence>
<sequence>MTFTIDAPVGAMLGVGYNEATFDLRSVAAIGDIGMDDDASGNLSTDFHFGMVTSSSDLAKSMAISAGASVRTLNFGAKAQIDFRERVSVSSQSTNILLRIAIMRRPRRLINARLIEDGNNLLAMLPPRTERFHERFGSHFVRQIVSGGVFYGVARIESESEEKQEELGVDVSLRIGNVLGGSVNSSNDFSENFNSSTDRIEMHIMAIGGSPRPVFNIDQLMSEISLFEQEVTNGVAVPITAEMSPFNQLTLPSDDVTFVQEQVARALLDELGENFQEQVELRNQIDFVLRNRDAFQRFNVQTFRDALNECNRNLNRIASAADNCARDRELCVLPQDIAPPSLVFPERKTPVTSPREPREFEIGPPVFQDPGGNHRVDFNQLVIAHQVIPRRN</sequence>
<keyword evidence="3" id="KW-1185">Reference proteome</keyword>
<name>A0A1N7PNN9_9RHOB</name>
<dbReference type="OrthoDB" id="8477321at2"/>
<reference evidence="3" key="1">
    <citation type="submission" date="2017-01" db="EMBL/GenBank/DDBJ databases">
        <authorList>
            <person name="Varghese N."/>
            <person name="Submissions S."/>
        </authorList>
    </citation>
    <scope>NUCLEOTIDE SEQUENCE [LARGE SCALE GENOMIC DNA]</scope>
    <source>
        <strain evidence="3">DSM 29430</strain>
    </source>
</reference>
<proteinExistence type="predicted"/>
<evidence type="ECO:0000313" key="2">
    <source>
        <dbReference type="EMBL" id="SIT12201.1"/>
    </source>
</evidence>
<dbReference type="AlphaFoldDB" id="A0A1N7PNN9"/>
<accession>A0A1N7PNN9</accession>
<feature type="region of interest" description="Disordered" evidence="1">
    <location>
        <begin position="346"/>
        <end position="369"/>
    </location>
</feature>
<evidence type="ECO:0000256" key="1">
    <source>
        <dbReference type="SAM" id="MobiDB-lite"/>
    </source>
</evidence>